<dbReference type="PRINTS" id="PR01469">
    <property type="entry name" value="CARBMTKINASE"/>
</dbReference>
<protein>
    <recommendedName>
        <fullName evidence="4 5">Carbamate kinase</fullName>
    </recommendedName>
</protein>
<sequence>MKKERIVIALGGNALGKDPKEQLSLVKKTAKAIVSMTKEGYEIIIGHGNGPQVGMINLAMDYAANGDVKTPYMPFAECGAMSQGYIGYHLQQAIREELKKENIDKEVATIVTQVLVDENDSAFTNLTKPIGMFYTKEKAEELAKEKGHTFVEDAGRGYRRVVASPKPKKIIELKVVEQLVDCGYIVITVGGGGIPVIDTNEGLKGVDAVIDKDKSSAKLAEDLKADKLVILTAVDKVAINFNKPDQKDLDEMTLEEANKYIAENQFAKGSMLPKVEACMDYVKNSGKVAIITSLDNASLALTGKTGTVIKK</sequence>
<dbReference type="NCBIfam" id="NF009007">
    <property type="entry name" value="PRK12352.1"/>
    <property type="match status" value="1"/>
</dbReference>
<dbReference type="NCBIfam" id="TIGR00746">
    <property type="entry name" value="arcC"/>
    <property type="match status" value="1"/>
</dbReference>
<comment type="similarity">
    <text evidence="1 5">Belongs to the carbamate kinase family.</text>
</comment>
<dbReference type="GO" id="GO:0008804">
    <property type="term" value="F:carbamate kinase activity"/>
    <property type="evidence" value="ECO:0007669"/>
    <property type="project" value="UniProtKB-UniRule"/>
</dbReference>
<accession>A0A6I8M9S4</accession>
<evidence type="ECO:0000256" key="5">
    <source>
        <dbReference type="PIRNR" id="PIRNR000723"/>
    </source>
</evidence>
<evidence type="ECO:0000256" key="3">
    <source>
        <dbReference type="ARBA" id="ARBA00022777"/>
    </source>
</evidence>
<evidence type="ECO:0000259" key="6">
    <source>
        <dbReference type="Pfam" id="PF00696"/>
    </source>
</evidence>
<dbReference type="InterPro" id="IPR036393">
    <property type="entry name" value="AceGlu_kinase-like_sf"/>
</dbReference>
<gene>
    <name evidence="7" type="ORF">OMES3154_00323</name>
</gene>
<dbReference type="InterPro" id="IPR001048">
    <property type="entry name" value="Asp/Glu/Uridylate_kinase"/>
</dbReference>
<dbReference type="CDD" id="cd04235">
    <property type="entry name" value="AAK_CK"/>
    <property type="match status" value="1"/>
</dbReference>
<dbReference type="RefSeq" id="WP_156683074.1">
    <property type="nucleotide sequence ID" value="NZ_CABWIB010000001.1"/>
</dbReference>
<dbReference type="SUPFAM" id="SSF53633">
    <property type="entry name" value="Carbamate kinase-like"/>
    <property type="match status" value="1"/>
</dbReference>
<evidence type="ECO:0000313" key="7">
    <source>
        <dbReference type="EMBL" id="VWL85047.1"/>
    </source>
</evidence>
<organism evidence="7 8">
    <name type="scientific">Oceanivirga miroungae</name>
    <dbReference type="NCBI Taxonomy" id="1130046"/>
    <lineage>
        <taxon>Bacteria</taxon>
        <taxon>Fusobacteriati</taxon>
        <taxon>Fusobacteriota</taxon>
        <taxon>Fusobacteriia</taxon>
        <taxon>Fusobacteriales</taxon>
        <taxon>Leptotrichiaceae</taxon>
        <taxon>Oceanivirga</taxon>
    </lineage>
</organism>
<dbReference type="InterPro" id="IPR003964">
    <property type="entry name" value="Carb_kinase"/>
</dbReference>
<dbReference type="Pfam" id="PF00696">
    <property type="entry name" value="AA_kinase"/>
    <property type="match status" value="1"/>
</dbReference>
<dbReference type="FunFam" id="3.40.1160.10:FF:000007">
    <property type="entry name" value="Carbamate kinase"/>
    <property type="match status" value="1"/>
</dbReference>
<dbReference type="PANTHER" id="PTHR30409:SF1">
    <property type="entry name" value="CARBAMATE KINASE-RELATED"/>
    <property type="match status" value="1"/>
</dbReference>
<reference evidence="7 8" key="1">
    <citation type="submission" date="2019-10" db="EMBL/GenBank/DDBJ databases">
        <authorList>
            <person name="Blom J."/>
        </authorList>
    </citation>
    <scope>NUCLEOTIDE SEQUENCE [LARGE SCALE GENOMIC DNA]</scope>
    <source>
        <strain evidence="7 8">ES3154-GLU</strain>
    </source>
</reference>
<dbReference type="EMBL" id="CABWIB010000001">
    <property type="protein sequence ID" value="VWL85047.1"/>
    <property type="molecule type" value="Genomic_DNA"/>
</dbReference>
<keyword evidence="8" id="KW-1185">Reference proteome</keyword>
<keyword evidence="2 5" id="KW-0808">Transferase</keyword>
<name>A0A6I8M9S4_9FUSO</name>
<dbReference type="GO" id="GO:0005829">
    <property type="term" value="C:cytosol"/>
    <property type="evidence" value="ECO:0007669"/>
    <property type="project" value="TreeGrafter"/>
</dbReference>
<dbReference type="AlphaFoldDB" id="A0A6I8M9S4"/>
<evidence type="ECO:0000256" key="1">
    <source>
        <dbReference type="ARBA" id="ARBA00011066"/>
    </source>
</evidence>
<proteinExistence type="inferred from homology"/>
<dbReference type="PIRSF" id="PIRSF000723">
    <property type="entry name" value="Carbamate_kin"/>
    <property type="match status" value="1"/>
</dbReference>
<feature type="domain" description="Aspartate/glutamate/uridylate kinase" evidence="6">
    <location>
        <begin position="5"/>
        <end position="292"/>
    </location>
</feature>
<keyword evidence="3 5" id="KW-0418">Kinase</keyword>
<dbReference type="Proteomes" id="UP000419017">
    <property type="component" value="Unassembled WGS sequence"/>
</dbReference>
<dbReference type="Gene3D" id="3.40.1160.10">
    <property type="entry name" value="Acetylglutamate kinase-like"/>
    <property type="match status" value="1"/>
</dbReference>
<evidence type="ECO:0000256" key="4">
    <source>
        <dbReference type="NCBIfam" id="TIGR00746"/>
    </source>
</evidence>
<evidence type="ECO:0000256" key="2">
    <source>
        <dbReference type="ARBA" id="ARBA00022679"/>
    </source>
</evidence>
<dbReference type="GO" id="GO:0019546">
    <property type="term" value="P:L-arginine deiminase pathway"/>
    <property type="evidence" value="ECO:0007669"/>
    <property type="project" value="TreeGrafter"/>
</dbReference>
<evidence type="ECO:0000313" key="8">
    <source>
        <dbReference type="Proteomes" id="UP000419017"/>
    </source>
</evidence>
<dbReference type="PANTHER" id="PTHR30409">
    <property type="entry name" value="CARBAMATE KINASE"/>
    <property type="match status" value="1"/>
</dbReference>